<reference evidence="2 3" key="1">
    <citation type="journal article" date="2024" name="Curr. Microbiol.">
        <title>Luteibacter sahnii sp. nov., A Novel Yellow-Colored Xanthomonadin Pigment Producing Probiotic Bacterium from Healthy Rice Seed Microbiome.</title>
        <authorList>
            <person name="Jaiswal G."/>
            <person name="Rana R."/>
            <person name="Nayak P.K."/>
            <person name="Chouhan R."/>
            <person name="Gandhi S.G."/>
            <person name="Patel H.K."/>
            <person name="Patil P.B."/>
        </authorList>
    </citation>
    <scope>NUCLEOTIDE SEQUENCE [LARGE SCALE GENOMIC DNA]</scope>
    <source>
        <strain evidence="2 3">PPL201</strain>
    </source>
</reference>
<evidence type="ECO:0000259" key="1">
    <source>
        <dbReference type="Pfam" id="PF21880"/>
    </source>
</evidence>
<evidence type="ECO:0000313" key="3">
    <source>
        <dbReference type="Proteomes" id="UP001528850"/>
    </source>
</evidence>
<name>A0ABT6B6N8_9GAMM</name>
<sequence>MPFLQLSDFAARLNDTFRVTIEGQDAVFTLVEATPMPHHPVAGMVREPFSLLFHHEAAVVFPQRIYPMRNDGMGEFGIFLVPIARDRSGFIYQAVFN</sequence>
<gene>
    <name evidence="2" type="ORF">P3W24_02025</name>
</gene>
<organism evidence="2 3">
    <name type="scientific">Luteibacter sahnii</name>
    <dbReference type="NCBI Taxonomy" id="3021977"/>
    <lineage>
        <taxon>Bacteria</taxon>
        <taxon>Pseudomonadati</taxon>
        <taxon>Pseudomonadota</taxon>
        <taxon>Gammaproteobacteria</taxon>
        <taxon>Lysobacterales</taxon>
        <taxon>Rhodanobacteraceae</taxon>
        <taxon>Luteibacter</taxon>
    </lineage>
</organism>
<dbReference type="InterPro" id="IPR054209">
    <property type="entry name" value="DUF6916"/>
</dbReference>
<feature type="domain" description="DUF6916" evidence="1">
    <location>
        <begin position="4"/>
        <end position="96"/>
    </location>
</feature>
<proteinExistence type="predicted"/>
<evidence type="ECO:0000313" key="2">
    <source>
        <dbReference type="EMBL" id="MDF4023753.1"/>
    </source>
</evidence>
<comment type="caution">
    <text evidence="2">The sequence shown here is derived from an EMBL/GenBank/DDBJ whole genome shotgun (WGS) entry which is preliminary data.</text>
</comment>
<dbReference type="RefSeq" id="WP_320550806.1">
    <property type="nucleotide sequence ID" value="NZ_JAQLOK010000002.1"/>
</dbReference>
<protein>
    <recommendedName>
        <fullName evidence="1">DUF6916 domain-containing protein</fullName>
    </recommendedName>
</protein>
<dbReference type="EMBL" id="JARJJS010000001">
    <property type="protein sequence ID" value="MDF4023753.1"/>
    <property type="molecule type" value="Genomic_DNA"/>
</dbReference>
<dbReference type="Pfam" id="PF21880">
    <property type="entry name" value="DUF6916"/>
    <property type="match status" value="1"/>
</dbReference>
<dbReference type="Proteomes" id="UP001528850">
    <property type="component" value="Unassembled WGS sequence"/>
</dbReference>
<keyword evidence="3" id="KW-1185">Reference proteome</keyword>
<accession>A0ABT6B6N8</accession>